<keyword evidence="2" id="KW-1185">Reference proteome</keyword>
<reference evidence="1 2" key="3">
    <citation type="submission" date="2019-11" db="EMBL/GenBank/DDBJ databases">
        <title>A de novo genome assembly of a pear dwarfing rootstock.</title>
        <authorList>
            <person name="Wang F."/>
            <person name="Wang J."/>
            <person name="Li S."/>
            <person name="Zhang Y."/>
            <person name="Fang M."/>
            <person name="Ma L."/>
            <person name="Zhao Y."/>
            <person name="Jiang S."/>
        </authorList>
    </citation>
    <scope>NUCLEOTIDE SEQUENCE [LARGE SCALE GENOMIC DNA]</scope>
    <source>
        <strain evidence="1">S2</strain>
        <tissue evidence="1">Leaf</tissue>
    </source>
</reference>
<organism evidence="1 2">
    <name type="scientific">Pyrus ussuriensis x Pyrus communis</name>
    <dbReference type="NCBI Taxonomy" id="2448454"/>
    <lineage>
        <taxon>Eukaryota</taxon>
        <taxon>Viridiplantae</taxon>
        <taxon>Streptophyta</taxon>
        <taxon>Embryophyta</taxon>
        <taxon>Tracheophyta</taxon>
        <taxon>Spermatophyta</taxon>
        <taxon>Magnoliopsida</taxon>
        <taxon>eudicotyledons</taxon>
        <taxon>Gunneridae</taxon>
        <taxon>Pentapetalae</taxon>
        <taxon>rosids</taxon>
        <taxon>fabids</taxon>
        <taxon>Rosales</taxon>
        <taxon>Rosaceae</taxon>
        <taxon>Amygdaloideae</taxon>
        <taxon>Maleae</taxon>
        <taxon>Pyrus</taxon>
    </lineage>
</organism>
<evidence type="ECO:0000313" key="1">
    <source>
        <dbReference type="EMBL" id="KAB2603709.1"/>
    </source>
</evidence>
<evidence type="ECO:0000313" key="2">
    <source>
        <dbReference type="Proteomes" id="UP000327157"/>
    </source>
</evidence>
<gene>
    <name evidence="1" type="ORF">D8674_004714</name>
</gene>
<reference evidence="1 2" key="1">
    <citation type="submission" date="2019-09" db="EMBL/GenBank/DDBJ databases">
        <authorList>
            <person name="Ou C."/>
        </authorList>
    </citation>
    <scope>NUCLEOTIDE SEQUENCE [LARGE SCALE GENOMIC DNA]</scope>
    <source>
        <strain evidence="1">S2</strain>
        <tissue evidence="1">Leaf</tissue>
    </source>
</reference>
<comment type="caution">
    <text evidence="1">The sequence shown here is derived from an EMBL/GenBank/DDBJ whole genome shotgun (WGS) entry which is preliminary data.</text>
</comment>
<dbReference type="Proteomes" id="UP000327157">
    <property type="component" value="Chromosome 10"/>
</dbReference>
<dbReference type="EMBL" id="SMOL01000695">
    <property type="protein sequence ID" value="KAB2603709.1"/>
    <property type="molecule type" value="Genomic_DNA"/>
</dbReference>
<accession>A0A5N5FKM9</accession>
<reference evidence="2" key="2">
    <citation type="submission" date="2019-10" db="EMBL/GenBank/DDBJ databases">
        <title>A de novo genome assembly of a pear dwarfing rootstock.</title>
        <authorList>
            <person name="Wang F."/>
            <person name="Wang J."/>
            <person name="Li S."/>
            <person name="Zhang Y."/>
            <person name="Fang M."/>
            <person name="Ma L."/>
            <person name="Zhao Y."/>
            <person name="Jiang S."/>
        </authorList>
    </citation>
    <scope>NUCLEOTIDE SEQUENCE [LARGE SCALE GENOMIC DNA]</scope>
</reference>
<sequence length="250" mass="27626">MLPHETWGHKGETNSHIENWSSYYTGANTNVYETLVGQYSISRAKCRWDGECGDDGCGDGETIVLVVLTMARVMAVKDMVLAAMVVGGNGVKDGGRCGGDGETMENVVMVMVVVAAELVVAVVQKIPNQIEATHVVVVLDARLVVEKKVIIFCMRLQLRYFTSCVHWGMGGILSDQRNFLWFLNLKISCIDQVQVKNRGFAAMIDNSVLTVLCKPSRKSQSFPATMLSKNFESTLHWLRTTKPDALHIVV</sequence>
<proteinExistence type="predicted"/>
<dbReference type="AlphaFoldDB" id="A0A5N5FKM9"/>
<protein>
    <submittedName>
        <fullName evidence="1">Uncharacterized protein</fullName>
    </submittedName>
</protein>
<name>A0A5N5FKM9_9ROSA</name>